<dbReference type="InterPro" id="IPR055438">
    <property type="entry name" value="AstE_AspA_cat"/>
</dbReference>
<keyword evidence="3" id="KW-0378">Hydrolase</keyword>
<evidence type="ECO:0000313" key="6">
    <source>
        <dbReference type="EMBL" id="SVD47909.1"/>
    </source>
</evidence>
<accession>A0A382VMX0</accession>
<dbReference type="AlphaFoldDB" id="A0A382VMX0"/>
<dbReference type="GO" id="GO:0016788">
    <property type="term" value="F:hydrolase activity, acting on ester bonds"/>
    <property type="evidence" value="ECO:0007669"/>
    <property type="project" value="InterPro"/>
</dbReference>
<organism evidence="6">
    <name type="scientific">marine metagenome</name>
    <dbReference type="NCBI Taxonomy" id="408172"/>
    <lineage>
        <taxon>unclassified sequences</taxon>
        <taxon>metagenomes</taxon>
        <taxon>ecological metagenomes</taxon>
    </lineage>
</organism>
<sequence>MQIDTLADWPRIKGIDSVVVEQRGLLRIPVDFGDGDGTTLSLFVLRGREDGPVFHLLAGQHGTELNGCAAVDAFIEELDLSELKGTVLAVPVANPVCVAQGRQYPDFDDGLQKNMHLLWPGGPDGTYIERLAWA</sequence>
<feature type="non-terminal residue" evidence="6">
    <location>
        <position position="134"/>
    </location>
</feature>
<evidence type="ECO:0000256" key="4">
    <source>
        <dbReference type="ARBA" id="ARBA00022833"/>
    </source>
</evidence>
<proteinExistence type="predicted"/>
<dbReference type="EMBL" id="UINC01153278">
    <property type="protein sequence ID" value="SVD47909.1"/>
    <property type="molecule type" value="Genomic_DNA"/>
</dbReference>
<dbReference type="SUPFAM" id="SSF53187">
    <property type="entry name" value="Zn-dependent exopeptidases"/>
    <property type="match status" value="1"/>
</dbReference>
<reference evidence="6" key="1">
    <citation type="submission" date="2018-05" db="EMBL/GenBank/DDBJ databases">
        <authorList>
            <person name="Lanie J.A."/>
            <person name="Ng W.-L."/>
            <person name="Kazmierczak K.M."/>
            <person name="Andrzejewski T.M."/>
            <person name="Davidsen T.M."/>
            <person name="Wayne K.J."/>
            <person name="Tettelin H."/>
            <person name="Glass J.I."/>
            <person name="Rusch D."/>
            <person name="Podicherti R."/>
            <person name="Tsui H.-C.T."/>
            <person name="Winkler M.E."/>
        </authorList>
    </citation>
    <scope>NUCLEOTIDE SEQUENCE</scope>
</reference>
<keyword evidence="4" id="KW-0862">Zinc</keyword>
<name>A0A382VMX0_9ZZZZ</name>
<evidence type="ECO:0000256" key="3">
    <source>
        <dbReference type="ARBA" id="ARBA00022801"/>
    </source>
</evidence>
<evidence type="ECO:0000256" key="2">
    <source>
        <dbReference type="ARBA" id="ARBA00022723"/>
    </source>
</evidence>
<feature type="domain" description="Succinylglutamate desuccinylase/Aspartoacylase catalytic" evidence="5">
    <location>
        <begin position="52"/>
        <end position="121"/>
    </location>
</feature>
<dbReference type="Pfam" id="PF24827">
    <property type="entry name" value="AstE_AspA_cat"/>
    <property type="match status" value="1"/>
</dbReference>
<gene>
    <name evidence="6" type="ORF">METZ01_LOCUS400763</name>
</gene>
<protein>
    <recommendedName>
        <fullName evidence="5">Succinylglutamate desuccinylase/Aspartoacylase catalytic domain-containing protein</fullName>
    </recommendedName>
</protein>
<dbReference type="GO" id="GO:0046872">
    <property type="term" value="F:metal ion binding"/>
    <property type="evidence" value="ECO:0007669"/>
    <property type="project" value="UniProtKB-KW"/>
</dbReference>
<comment type="cofactor">
    <cofactor evidence="1">
        <name>Zn(2+)</name>
        <dbReference type="ChEBI" id="CHEBI:29105"/>
    </cofactor>
</comment>
<dbReference type="InterPro" id="IPR053138">
    <property type="entry name" value="N-alpha-Ac-DABA_deacetylase"/>
</dbReference>
<evidence type="ECO:0000259" key="5">
    <source>
        <dbReference type="Pfam" id="PF24827"/>
    </source>
</evidence>
<dbReference type="PANTHER" id="PTHR37326:SF1">
    <property type="entry name" value="BLL3975 PROTEIN"/>
    <property type="match status" value="1"/>
</dbReference>
<dbReference type="PANTHER" id="PTHR37326">
    <property type="entry name" value="BLL3975 PROTEIN"/>
    <property type="match status" value="1"/>
</dbReference>
<keyword evidence="2" id="KW-0479">Metal-binding</keyword>
<dbReference type="Gene3D" id="3.40.630.10">
    <property type="entry name" value="Zn peptidases"/>
    <property type="match status" value="1"/>
</dbReference>
<evidence type="ECO:0000256" key="1">
    <source>
        <dbReference type="ARBA" id="ARBA00001947"/>
    </source>
</evidence>